<dbReference type="EMBL" id="CP025096">
    <property type="protein sequence ID" value="AUD07020.1"/>
    <property type="molecule type" value="Genomic_DNA"/>
</dbReference>
<dbReference type="Proteomes" id="UP000232883">
    <property type="component" value="Chromosome"/>
</dbReference>
<gene>
    <name evidence="1" type="ORF">CWM47_37485</name>
</gene>
<organism evidence="1 2">
    <name type="scientific">Spirosoma pollinicola</name>
    <dbReference type="NCBI Taxonomy" id="2057025"/>
    <lineage>
        <taxon>Bacteria</taxon>
        <taxon>Pseudomonadati</taxon>
        <taxon>Bacteroidota</taxon>
        <taxon>Cytophagia</taxon>
        <taxon>Cytophagales</taxon>
        <taxon>Cytophagaceae</taxon>
        <taxon>Spirosoma</taxon>
    </lineage>
</organism>
<evidence type="ECO:0000313" key="1">
    <source>
        <dbReference type="EMBL" id="AUD07020.1"/>
    </source>
</evidence>
<dbReference type="AlphaFoldDB" id="A0A2K8ZB11"/>
<reference evidence="1 2" key="1">
    <citation type="submission" date="2017-11" db="EMBL/GenBank/DDBJ databases">
        <title>Taxonomic description and genome sequences of Spirosoma HA7 sp. nov., isolated from pollen microhabitat of Corylus avellana.</title>
        <authorList>
            <person name="Ambika Manirajan B."/>
            <person name="Suarez C."/>
            <person name="Ratering S."/>
            <person name="Geissler-Plaum R."/>
            <person name="Cardinale M."/>
            <person name="Sylvia S."/>
        </authorList>
    </citation>
    <scope>NUCLEOTIDE SEQUENCE [LARGE SCALE GENOMIC DNA]</scope>
    <source>
        <strain evidence="1 2">HA7</strain>
    </source>
</reference>
<dbReference type="KEGG" id="spir:CWM47_37485"/>
<evidence type="ECO:0000313" key="2">
    <source>
        <dbReference type="Proteomes" id="UP000232883"/>
    </source>
</evidence>
<accession>A0A2K8ZB11</accession>
<protein>
    <submittedName>
        <fullName evidence="1">Uncharacterized protein</fullName>
    </submittedName>
</protein>
<name>A0A2K8ZB11_9BACT</name>
<sequence length="68" mass="7764">MNDAQYALLQSMVESFAEGKEKALRQIKENPNESEQVQKLLETRCEGEAMAYRQVLSLLDTVKNGLFK</sequence>
<keyword evidence="2" id="KW-1185">Reference proteome</keyword>
<dbReference type="RefSeq" id="WP_100993567.1">
    <property type="nucleotide sequence ID" value="NZ_CP025096.1"/>
</dbReference>
<proteinExistence type="predicted"/>